<dbReference type="InterPro" id="IPR038987">
    <property type="entry name" value="MoeA-like"/>
</dbReference>
<dbReference type="SUPFAM" id="SSF53218">
    <property type="entry name" value="Molybdenum cofactor biosynthesis proteins"/>
    <property type="match status" value="1"/>
</dbReference>
<dbReference type="Gene3D" id="3.90.105.10">
    <property type="entry name" value="Molybdopterin biosynthesis moea protein, domain 2"/>
    <property type="match status" value="1"/>
</dbReference>
<accession>A0A7Y6V9P8</accession>
<organism evidence="13 14">
    <name type="scientific">Vreelandella maris</name>
    <dbReference type="NCBI Taxonomy" id="2729617"/>
    <lineage>
        <taxon>Bacteria</taxon>
        <taxon>Pseudomonadati</taxon>
        <taxon>Pseudomonadota</taxon>
        <taxon>Gammaproteobacteria</taxon>
        <taxon>Oceanospirillales</taxon>
        <taxon>Halomonadaceae</taxon>
        <taxon>Vreelandella</taxon>
    </lineage>
</organism>
<dbReference type="Gene3D" id="2.170.190.11">
    <property type="entry name" value="Molybdopterin biosynthesis moea protein, domain 3"/>
    <property type="match status" value="1"/>
</dbReference>
<keyword evidence="7 11" id="KW-0479">Metal-binding</keyword>
<evidence type="ECO:0000256" key="10">
    <source>
        <dbReference type="ARBA" id="ARBA00047317"/>
    </source>
</evidence>
<dbReference type="InterPro" id="IPR005110">
    <property type="entry name" value="MoeA_linker/N"/>
</dbReference>
<dbReference type="SUPFAM" id="SSF63882">
    <property type="entry name" value="MoeA N-terminal region -like"/>
    <property type="match status" value="1"/>
</dbReference>
<dbReference type="InterPro" id="IPR036425">
    <property type="entry name" value="MoaB/Mog-like_dom_sf"/>
</dbReference>
<dbReference type="InterPro" id="IPR001453">
    <property type="entry name" value="MoaB/Mog_dom"/>
</dbReference>
<dbReference type="UniPathway" id="UPA00344"/>
<comment type="function">
    <text evidence="2 11">Catalyzes the insertion of molybdate into adenylated molybdopterin with the concomitant release of AMP.</text>
</comment>
<dbReference type="Pfam" id="PF00994">
    <property type="entry name" value="MoCF_biosynth"/>
    <property type="match status" value="1"/>
</dbReference>
<keyword evidence="6 11" id="KW-0808">Transferase</keyword>
<evidence type="ECO:0000256" key="4">
    <source>
        <dbReference type="ARBA" id="ARBA00010763"/>
    </source>
</evidence>
<keyword evidence="8 11" id="KW-0460">Magnesium</keyword>
<dbReference type="GO" id="GO:0006777">
    <property type="term" value="P:Mo-molybdopterin cofactor biosynthetic process"/>
    <property type="evidence" value="ECO:0007669"/>
    <property type="project" value="UniProtKB-UniRule"/>
</dbReference>
<dbReference type="EC" id="2.10.1.1" evidence="11"/>
<evidence type="ECO:0000256" key="5">
    <source>
        <dbReference type="ARBA" id="ARBA00022505"/>
    </source>
</evidence>
<dbReference type="GO" id="GO:0061599">
    <property type="term" value="F:molybdopterin molybdotransferase activity"/>
    <property type="evidence" value="ECO:0007669"/>
    <property type="project" value="UniProtKB-UniRule"/>
</dbReference>
<evidence type="ECO:0000259" key="12">
    <source>
        <dbReference type="SMART" id="SM00852"/>
    </source>
</evidence>
<proteinExistence type="inferred from homology"/>
<dbReference type="Gene3D" id="3.40.980.10">
    <property type="entry name" value="MoaB/Mog-like domain"/>
    <property type="match status" value="1"/>
</dbReference>
<dbReference type="PROSITE" id="PS01079">
    <property type="entry name" value="MOCF_BIOSYNTHESIS_2"/>
    <property type="match status" value="1"/>
</dbReference>
<dbReference type="InterPro" id="IPR036135">
    <property type="entry name" value="MoeA_linker/N_sf"/>
</dbReference>
<comment type="catalytic activity">
    <reaction evidence="10">
        <text>adenylyl-molybdopterin + molybdate = Mo-molybdopterin + AMP + H(+)</text>
        <dbReference type="Rhea" id="RHEA:35047"/>
        <dbReference type="ChEBI" id="CHEBI:15378"/>
        <dbReference type="ChEBI" id="CHEBI:36264"/>
        <dbReference type="ChEBI" id="CHEBI:62727"/>
        <dbReference type="ChEBI" id="CHEBI:71302"/>
        <dbReference type="ChEBI" id="CHEBI:456215"/>
        <dbReference type="EC" id="2.10.1.1"/>
    </reaction>
</comment>
<dbReference type="PANTHER" id="PTHR10192:SF5">
    <property type="entry name" value="GEPHYRIN"/>
    <property type="match status" value="1"/>
</dbReference>
<dbReference type="CDD" id="cd00887">
    <property type="entry name" value="MoeA"/>
    <property type="match status" value="1"/>
</dbReference>
<dbReference type="SUPFAM" id="SSF63867">
    <property type="entry name" value="MoeA C-terminal domain-like"/>
    <property type="match status" value="1"/>
</dbReference>
<dbReference type="Gene3D" id="2.40.340.10">
    <property type="entry name" value="MoeA, C-terminal, domain IV"/>
    <property type="match status" value="1"/>
</dbReference>
<dbReference type="InterPro" id="IPR005111">
    <property type="entry name" value="MoeA_C_domain_IV"/>
</dbReference>
<evidence type="ECO:0000256" key="8">
    <source>
        <dbReference type="ARBA" id="ARBA00022842"/>
    </source>
</evidence>
<evidence type="ECO:0000256" key="6">
    <source>
        <dbReference type="ARBA" id="ARBA00022679"/>
    </source>
</evidence>
<keyword evidence="14" id="KW-1185">Reference proteome</keyword>
<dbReference type="RefSeq" id="WP_176303609.1">
    <property type="nucleotide sequence ID" value="NZ_JABWCV010000010.1"/>
</dbReference>
<comment type="pathway">
    <text evidence="3 11">Cofactor biosynthesis; molybdopterin biosynthesis.</text>
</comment>
<dbReference type="EMBL" id="JABWCV010000010">
    <property type="protein sequence ID" value="NVF14701.1"/>
    <property type="molecule type" value="Genomic_DNA"/>
</dbReference>
<dbReference type="NCBIfam" id="TIGR00177">
    <property type="entry name" value="molyb_syn"/>
    <property type="match status" value="1"/>
</dbReference>
<evidence type="ECO:0000256" key="9">
    <source>
        <dbReference type="ARBA" id="ARBA00023150"/>
    </source>
</evidence>
<feature type="domain" description="MoaB/Mog" evidence="12">
    <location>
        <begin position="190"/>
        <end position="332"/>
    </location>
</feature>
<evidence type="ECO:0000256" key="3">
    <source>
        <dbReference type="ARBA" id="ARBA00005046"/>
    </source>
</evidence>
<comment type="similarity">
    <text evidence="4 11">Belongs to the MoeA family.</text>
</comment>
<dbReference type="GO" id="GO:0005829">
    <property type="term" value="C:cytosol"/>
    <property type="evidence" value="ECO:0007669"/>
    <property type="project" value="TreeGrafter"/>
</dbReference>
<sequence length="420" mass="43878">MNCHCAQIVTPGLLELFDARQRLIDAATPINAVENITLGQSAGRVLAETLVAPLDMPGVDNSAMDGYALCLADYQAAPPGAGLPILQRVPAGAGVMLLPEGGCARIFTGAPVPLGADIVVPQERVTLDQHGHIHLEGNLVVGANIRRQGEETRMGTPLLAAGTLLGAASIALLASHGISAVTVKRRLRVAILSTGDELIPPGAARSPGQVYDSNRAMLNVLLAQAQCDVLDLGVIADSPASLHQAFEHAQTAADLVVCTGGVSVGEEDHVRPVIEQRGGLHFHGVAMKPGKPFAFGYLGAEPFSSTPLMALPGNPVASLVGWQLLALPFIHAMQGRAVAVLQRYPVKAGFSQRGPQGRCELLRVEMDWSQGAPVAQLAGGQGSHMLSAASQAHGYLMINPATEVTEGATYHYYPINQFAA</sequence>
<keyword evidence="9 11" id="KW-0501">Molybdenum cofactor biosynthesis</keyword>
<dbReference type="InterPro" id="IPR008284">
    <property type="entry name" value="MoCF_biosynth_CS"/>
</dbReference>
<dbReference type="SMART" id="SM00852">
    <property type="entry name" value="MoCF_biosynth"/>
    <property type="match status" value="1"/>
</dbReference>
<comment type="caution">
    <text evidence="13">The sequence shown here is derived from an EMBL/GenBank/DDBJ whole genome shotgun (WGS) entry which is preliminary data.</text>
</comment>
<evidence type="ECO:0000256" key="11">
    <source>
        <dbReference type="RuleBase" id="RU365090"/>
    </source>
</evidence>
<dbReference type="NCBIfam" id="NF045515">
    <property type="entry name" value="Glp_gephyrin"/>
    <property type="match status" value="1"/>
</dbReference>
<dbReference type="GO" id="GO:0046872">
    <property type="term" value="F:metal ion binding"/>
    <property type="evidence" value="ECO:0007669"/>
    <property type="project" value="UniProtKB-UniRule"/>
</dbReference>
<reference evidence="13 14" key="1">
    <citation type="submission" date="2020-06" db="EMBL/GenBank/DDBJ databases">
        <title>Halomonas sp. QX-1 draft genome sequence.</title>
        <authorList>
            <person name="Qiu X."/>
        </authorList>
    </citation>
    <scope>NUCLEOTIDE SEQUENCE [LARGE SCALE GENOMIC DNA]</scope>
    <source>
        <strain evidence="13 14">QX-1</strain>
    </source>
</reference>
<gene>
    <name evidence="13" type="ORF">HUO07_11040</name>
</gene>
<dbReference type="InterPro" id="IPR036688">
    <property type="entry name" value="MoeA_C_domain_IV_sf"/>
</dbReference>
<dbReference type="Pfam" id="PF03453">
    <property type="entry name" value="MoeA_N"/>
    <property type="match status" value="1"/>
</dbReference>
<keyword evidence="5 11" id="KW-0500">Molybdenum</keyword>
<evidence type="ECO:0000256" key="2">
    <source>
        <dbReference type="ARBA" id="ARBA00002901"/>
    </source>
</evidence>
<dbReference type="AlphaFoldDB" id="A0A7Y6V9P8"/>
<evidence type="ECO:0000313" key="13">
    <source>
        <dbReference type="EMBL" id="NVF14701.1"/>
    </source>
</evidence>
<evidence type="ECO:0000256" key="1">
    <source>
        <dbReference type="ARBA" id="ARBA00001946"/>
    </source>
</evidence>
<name>A0A7Y6V9P8_9GAMM</name>
<dbReference type="Pfam" id="PF03454">
    <property type="entry name" value="MoeA_C"/>
    <property type="match status" value="1"/>
</dbReference>
<comment type="cofactor">
    <cofactor evidence="1 11">
        <name>Mg(2+)</name>
        <dbReference type="ChEBI" id="CHEBI:18420"/>
    </cofactor>
</comment>
<evidence type="ECO:0000313" key="14">
    <source>
        <dbReference type="Proteomes" id="UP000589984"/>
    </source>
</evidence>
<protein>
    <recommendedName>
        <fullName evidence="11">Molybdopterin molybdenumtransferase</fullName>
        <ecNumber evidence="11">2.10.1.1</ecNumber>
    </recommendedName>
</protein>
<dbReference type="FunFam" id="3.40.980.10:FF:000004">
    <property type="entry name" value="Molybdopterin molybdenumtransferase"/>
    <property type="match status" value="1"/>
</dbReference>
<dbReference type="PANTHER" id="PTHR10192">
    <property type="entry name" value="MOLYBDOPTERIN BIOSYNTHESIS PROTEIN"/>
    <property type="match status" value="1"/>
</dbReference>
<evidence type="ECO:0000256" key="7">
    <source>
        <dbReference type="ARBA" id="ARBA00022723"/>
    </source>
</evidence>
<dbReference type="Proteomes" id="UP000589984">
    <property type="component" value="Unassembled WGS sequence"/>
</dbReference>